<dbReference type="EC" id="2.7.7.77" evidence="8"/>
<reference evidence="11" key="1">
    <citation type="submission" date="2017-06" db="EMBL/GenBank/DDBJ databases">
        <authorList>
            <person name="Varghese N."/>
            <person name="Submissions S."/>
        </authorList>
    </citation>
    <scope>NUCLEOTIDE SEQUENCE [LARGE SCALE GENOMIC DNA]</scope>
    <source>
        <strain evidence="11">LNB2</strain>
    </source>
</reference>
<keyword evidence="1 8" id="KW-0963">Cytoplasm</keyword>
<evidence type="ECO:0000256" key="1">
    <source>
        <dbReference type="ARBA" id="ARBA00022490"/>
    </source>
</evidence>
<evidence type="ECO:0000256" key="8">
    <source>
        <dbReference type="HAMAP-Rule" id="MF_00316"/>
    </source>
</evidence>
<dbReference type="Gene3D" id="3.90.550.10">
    <property type="entry name" value="Spore Coat Polysaccharide Biosynthesis Protein SpsA, Chain A"/>
    <property type="match status" value="1"/>
</dbReference>
<keyword evidence="5 8" id="KW-0460">Magnesium</keyword>
<keyword evidence="2 8" id="KW-0808">Transferase</keyword>
<evidence type="ECO:0000313" key="11">
    <source>
        <dbReference type="Proteomes" id="UP000198281"/>
    </source>
</evidence>
<feature type="binding site" evidence="8">
    <location>
        <position position="93"/>
    </location>
    <ligand>
        <name>GTP</name>
        <dbReference type="ChEBI" id="CHEBI:37565"/>
    </ligand>
</feature>
<dbReference type="RefSeq" id="WP_179220772.1">
    <property type="nucleotide sequence ID" value="NZ_FZOS01000007.1"/>
</dbReference>
<dbReference type="Pfam" id="PF12804">
    <property type="entry name" value="NTP_transf_3"/>
    <property type="match status" value="1"/>
</dbReference>
<comment type="function">
    <text evidence="8">Transfers a GMP moiety from GTP to Mo-molybdopterin (Mo-MPT) cofactor (Moco or molybdenum cofactor) to form Mo-molybdopterin guanine dinucleotide (Mo-MGD) cofactor.</text>
</comment>
<dbReference type="GO" id="GO:0005525">
    <property type="term" value="F:GTP binding"/>
    <property type="evidence" value="ECO:0007669"/>
    <property type="project" value="UniProtKB-UniRule"/>
</dbReference>
<dbReference type="InterPro" id="IPR025877">
    <property type="entry name" value="MobA-like_NTP_Trfase"/>
</dbReference>
<evidence type="ECO:0000256" key="6">
    <source>
        <dbReference type="ARBA" id="ARBA00023134"/>
    </source>
</evidence>
<dbReference type="PANTHER" id="PTHR19136">
    <property type="entry name" value="MOLYBDENUM COFACTOR GUANYLYLTRANSFERASE"/>
    <property type="match status" value="1"/>
</dbReference>
<sequence length="185" mass="19201">MTILGAIFAGGAARRFGGDKHAAPIDGRAMIDHVADRLAGQCNAVVIVGRAWPGRDQVADAPAPGLGPLGALAGALRHAQAAGHDLVLTSGCDLPDLPDDLAERLAPAPAVVQGQPLLGLWPAAMADDLIAWLAGDGDRAMRSWIAHKQVRRVALAADPANINTREDLARYRAGITPPADPRSSR</sequence>
<dbReference type="GO" id="GO:0046872">
    <property type="term" value="F:metal ion binding"/>
    <property type="evidence" value="ECO:0007669"/>
    <property type="project" value="UniProtKB-KW"/>
</dbReference>
<keyword evidence="3 8" id="KW-0479">Metal-binding</keyword>
<dbReference type="EMBL" id="FZOS01000007">
    <property type="protein sequence ID" value="SNS49113.1"/>
    <property type="molecule type" value="Genomic_DNA"/>
</dbReference>
<dbReference type="SUPFAM" id="SSF53448">
    <property type="entry name" value="Nucleotide-diphospho-sugar transferases"/>
    <property type="match status" value="1"/>
</dbReference>
<protein>
    <recommendedName>
        <fullName evidence="8">Molybdenum cofactor guanylyltransferase</fullName>
        <shortName evidence="8">MoCo guanylyltransferase</shortName>
        <ecNumber evidence="8">2.7.7.77</ecNumber>
    </recommendedName>
    <alternativeName>
        <fullName evidence="8">GTP:molybdopterin guanylyltransferase</fullName>
    </alternativeName>
    <alternativeName>
        <fullName evidence="8">Mo-MPT guanylyltransferase</fullName>
    </alternativeName>
    <alternativeName>
        <fullName evidence="8">Molybdopterin guanylyltransferase</fullName>
    </alternativeName>
    <alternativeName>
        <fullName evidence="8">Molybdopterin-guanine dinucleotide synthase</fullName>
        <shortName evidence="8">MGD synthase</shortName>
    </alternativeName>
</protein>
<keyword evidence="6 8" id="KW-0342">GTP-binding</keyword>
<comment type="subcellular location">
    <subcellularLocation>
        <location evidence="8">Cytoplasm</location>
    </subcellularLocation>
</comment>
<accession>A0A239EYK8</accession>
<name>A0A239EYK8_9SPHN</name>
<dbReference type="GO" id="GO:0061603">
    <property type="term" value="F:molybdenum cofactor guanylyltransferase activity"/>
    <property type="evidence" value="ECO:0007669"/>
    <property type="project" value="UniProtKB-EC"/>
</dbReference>
<comment type="catalytic activity">
    <reaction evidence="8">
        <text>Mo-molybdopterin + GTP + H(+) = Mo-molybdopterin guanine dinucleotide + diphosphate</text>
        <dbReference type="Rhea" id="RHEA:34243"/>
        <dbReference type="ChEBI" id="CHEBI:15378"/>
        <dbReference type="ChEBI" id="CHEBI:33019"/>
        <dbReference type="ChEBI" id="CHEBI:37565"/>
        <dbReference type="ChEBI" id="CHEBI:71302"/>
        <dbReference type="ChEBI" id="CHEBI:71310"/>
        <dbReference type="EC" id="2.7.7.77"/>
    </reaction>
</comment>
<feature type="domain" description="MobA-like NTP transferase" evidence="9">
    <location>
        <begin position="5"/>
        <end position="147"/>
    </location>
</feature>
<evidence type="ECO:0000256" key="2">
    <source>
        <dbReference type="ARBA" id="ARBA00022679"/>
    </source>
</evidence>
<keyword evidence="11" id="KW-1185">Reference proteome</keyword>
<keyword evidence="7 8" id="KW-0501">Molybdenum cofactor biosynthesis</keyword>
<feature type="binding site" evidence="8">
    <location>
        <begin position="8"/>
        <end position="10"/>
    </location>
    <ligand>
        <name>GTP</name>
        <dbReference type="ChEBI" id="CHEBI:37565"/>
    </ligand>
</feature>
<evidence type="ECO:0000313" key="10">
    <source>
        <dbReference type="EMBL" id="SNS49113.1"/>
    </source>
</evidence>
<feature type="binding site" evidence="8">
    <location>
        <position position="93"/>
    </location>
    <ligand>
        <name>Mg(2+)</name>
        <dbReference type="ChEBI" id="CHEBI:18420"/>
    </ligand>
</feature>
<comment type="caution">
    <text evidence="8">Lacks conserved residue(s) required for the propagation of feature annotation.</text>
</comment>
<proteinExistence type="inferred from homology"/>
<evidence type="ECO:0000259" key="9">
    <source>
        <dbReference type="Pfam" id="PF12804"/>
    </source>
</evidence>
<dbReference type="AlphaFoldDB" id="A0A239EYK8"/>
<organism evidence="10 11">
    <name type="scientific">Edaphosphingomonas laterariae</name>
    <dbReference type="NCBI Taxonomy" id="861865"/>
    <lineage>
        <taxon>Bacteria</taxon>
        <taxon>Pseudomonadati</taxon>
        <taxon>Pseudomonadota</taxon>
        <taxon>Alphaproteobacteria</taxon>
        <taxon>Sphingomonadales</taxon>
        <taxon>Rhizorhabdaceae</taxon>
        <taxon>Edaphosphingomonas</taxon>
    </lineage>
</organism>
<keyword evidence="10" id="KW-0548">Nucleotidyltransferase</keyword>
<comment type="similarity">
    <text evidence="8">Belongs to the MobA family.</text>
</comment>
<evidence type="ECO:0000256" key="5">
    <source>
        <dbReference type="ARBA" id="ARBA00022842"/>
    </source>
</evidence>
<dbReference type="GO" id="GO:0005737">
    <property type="term" value="C:cytoplasm"/>
    <property type="evidence" value="ECO:0007669"/>
    <property type="project" value="UniProtKB-SubCell"/>
</dbReference>
<feature type="binding site" evidence="8">
    <location>
        <position position="20"/>
    </location>
    <ligand>
        <name>GTP</name>
        <dbReference type="ChEBI" id="CHEBI:37565"/>
    </ligand>
</feature>
<comment type="domain">
    <text evidence="8">The N-terminal domain determines nucleotide recognition and specific binding, while the C-terminal domain determines the specific binding to the target protein.</text>
</comment>
<keyword evidence="4 8" id="KW-0547">Nucleotide-binding</keyword>
<evidence type="ECO:0000256" key="4">
    <source>
        <dbReference type="ARBA" id="ARBA00022741"/>
    </source>
</evidence>
<dbReference type="InterPro" id="IPR013482">
    <property type="entry name" value="Molybde_CF_guanTrfase"/>
</dbReference>
<dbReference type="HAMAP" id="MF_00316">
    <property type="entry name" value="MobA"/>
    <property type="match status" value="1"/>
</dbReference>
<comment type="cofactor">
    <cofactor evidence="8">
        <name>Mg(2+)</name>
        <dbReference type="ChEBI" id="CHEBI:18420"/>
    </cofactor>
</comment>
<comment type="subunit">
    <text evidence="8">Monomer.</text>
</comment>
<gene>
    <name evidence="8" type="primary">mobA</name>
    <name evidence="10" type="ORF">SAMN06295912_107149</name>
</gene>
<evidence type="ECO:0000256" key="3">
    <source>
        <dbReference type="ARBA" id="ARBA00022723"/>
    </source>
</evidence>
<dbReference type="GO" id="GO:0006777">
    <property type="term" value="P:Mo-molybdopterin cofactor biosynthetic process"/>
    <property type="evidence" value="ECO:0007669"/>
    <property type="project" value="UniProtKB-KW"/>
</dbReference>
<dbReference type="PANTHER" id="PTHR19136:SF81">
    <property type="entry name" value="MOLYBDENUM COFACTOR GUANYLYLTRANSFERASE"/>
    <property type="match status" value="1"/>
</dbReference>
<feature type="binding site" evidence="8">
    <location>
        <position position="60"/>
    </location>
    <ligand>
        <name>GTP</name>
        <dbReference type="ChEBI" id="CHEBI:37565"/>
    </ligand>
</feature>
<dbReference type="Proteomes" id="UP000198281">
    <property type="component" value="Unassembled WGS sequence"/>
</dbReference>
<dbReference type="InterPro" id="IPR029044">
    <property type="entry name" value="Nucleotide-diphossugar_trans"/>
</dbReference>
<evidence type="ECO:0000256" key="7">
    <source>
        <dbReference type="ARBA" id="ARBA00023150"/>
    </source>
</evidence>
<dbReference type="CDD" id="cd02503">
    <property type="entry name" value="MobA"/>
    <property type="match status" value="1"/>
</dbReference>